<dbReference type="RefSeq" id="WP_146526705.1">
    <property type="nucleotide sequence ID" value="NZ_SJPV01000004.1"/>
</dbReference>
<protein>
    <submittedName>
        <fullName evidence="1">Uncharacterized protein</fullName>
    </submittedName>
</protein>
<dbReference type="EMBL" id="SJPV01000004">
    <property type="protein sequence ID" value="TWU38387.1"/>
    <property type="molecule type" value="Genomic_DNA"/>
</dbReference>
<dbReference type="AlphaFoldDB" id="A0A5C6DR91"/>
<sequence>MRMLVMIFVVAFGARVSGDSPFLEGRVTDQFGRPIESATVTIMDCLGTCWGGASRVTAIDGTYVFDHRTFRNMPLLTVSMPGRYHVSTDYRGPGLSDQESDQPRQADFVLGTPAAVTVHVDETAPSGWTQTVLLRPGRDVALHRYDITGRHNQGWATWSFDLVPRFETYHVVVVHQPTVEPIEDPKELRKRKRESNAKRIETLSPGIRFVDPQRYTVKLELTPDDAGDGGNLSLISIVDVLNQDRTLELSEPDPLFGPTVGKAMQQEALQLIERIAKAASPWNARPPKSIRYQYDAVLGNSEPIHVLIDKDSPLGPAWADISRLRGFAYMPPLRWLFSQPENLLIHGFQVDDNRVVLVYRLKQRRGFSAGIGIGPSWSGFFSRSFSAGRLVIDPKRAVVLEHRFSLGPLGEESIESFEDYVAVEDGFAPRRMRIQSGDFDFRLRFKLHQDRLWLLEQASHGEAETPALRIENVSVELQPLDSK</sequence>
<gene>
    <name evidence="1" type="ORF">Poly41_28630</name>
</gene>
<keyword evidence="2" id="KW-1185">Reference proteome</keyword>
<comment type="caution">
    <text evidence="1">The sequence shown here is derived from an EMBL/GenBank/DDBJ whole genome shotgun (WGS) entry which is preliminary data.</text>
</comment>
<evidence type="ECO:0000313" key="2">
    <source>
        <dbReference type="Proteomes" id="UP000319143"/>
    </source>
</evidence>
<reference evidence="1 2" key="1">
    <citation type="submission" date="2019-02" db="EMBL/GenBank/DDBJ databases">
        <title>Deep-cultivation of Planctomycetes and their phenomic and genomic characterization uncovers novel biology.</title>
        <authorList>
            <person name="Wiegand S."/>
            <person name="Jogler M."/>
            <person name="Boedeker C."/>
            <person name="Pinto D."/>
            <person name="Vollmers J."/>
            <person name="Rivas-Marin E."/>
            <person name="Kohn T."/>
            <person name="Peeters S.H."/>
            <person name="Heuer A."/>
            <person name="Rast P."/>
            <person name="Oberbeckmann S."/>
            <person name="Bunk B."/>
            <person name="Jeske O."/>
            <person name="Meyerdierks A."/>
            <person name="Storesund J.E."/>
            <person name="Kallscheuer N."/>
            <person name="Luecker S."/>
            <person name="Lage O.M."/>
            <person name="Pohl T."/>
            <person name="Merkel B.J."/>
            <person name="Hornburger P."/>
            <person name="Mueller R.-W."/>
            <person name="Bruemmer F."/>
            <person name="Labrenz M."/>
            <person name="Spormann A.M."/>
            <person name="Op Den Camp H."/>
            <person name="Overmann J."/>
            <person name="Amann R."/>
            <person name="Jetten M.S.M."/>
            <person name="Mascher T."/>
            <person name="Medema M.H."/>
            <person name="Devos D.P."/>
            <person name="Kaster A.-K."/>
            <person name="Ovreas L."/>
            <person name="Rohde M."/>
            <person name="Galperin M.Y."/>
            <person name="Jogler C."/>
        </authorList>
    </citation>
    <scope>NUCLEOTIDE SEQUENCE [LARGE SCALE GENOMIC DNA]</scope>
    <source>
        <strain evidence="1 2">Poly41</strain>
    </source>
</reference>
<dbReference type="OrthoDB" id="9818109at2"/>
<accession>A0A5C6DR91</accession>
<dbReference type="InterPro" id="IPR008969">
    <property type="entry name" value="CarboxyPept-like_regulatory"/>
</dbReference>
<organism evidence="1 2">
    <name type="scientific">Novipirellula artificiosorum</name>
    <dbReference type="NCBI Taxonomy" id="2528016"/>
    <lineage>
        <taxon>Bacteria</taxon>
        <taxon>Pseudomonadati</taxon>
        <taxon>Planctomycetota</taxon>
        <taxon>Planctomycetia</taxon>
        <taxon>Pirellulales</taxon>
        <taxon>Pirellulaceae</taxon>
        <taxon>Novipirellula</taxon>
    </lineage>
</organism>
<dbReference type="SUPFAM" id="SSF49464">
    <property type="entry name" value="Carboxypeptidase regulatory domain-like"/>
    <property type="match status" value="1"/>
</dbReference>
<name>A0A5C6DR91_9BACT</name>
<evidence type="ECO:0000313" key="1">
    <source>
        <dbReference type="EMBL" id="TWU38387.1"/>
    </source>
</evidence>
<proteinExistence type="predicted"/>
<dbReference type="Proteomes" id="UP000319143">
    <property type="component" value="Unassembled WGS sequence"/>
</dbReference>